<protein>
    <submittedName>
        <fullName evidence="14">Mycothione reductase</fullName>
        <ecNumber evidence="14">1.8.1.15</ecNumber>
    </submittedName>
</protein>
<dbReference type="Pfam" id="PF07992">
    <property type="entry name" value="Pyr_redox_2"/>
    <property type="match status" value="1"/>
</dbReference>
<evidence type="ECO:0000256" key="7">
    <source>
        <dbReference type="ARBA" id="ARBA00023284"/>
    </source>
</evidence>
<dbReference type="NCBIfam" id="NF005884">
    <property type="entry name" value="PRK07846.1"/>
    <property type="match status" value="1"/>
</dbReference>
<dbReference type="GO" id="GO:0050627">
    <property type="term" value="F:mycothione reductase [NAD(P)H] activity"/>
    <property type="evidence" value="ECO:0007669"/>
    <property type="project" value="UniProtKB-EC"/>
</dbReference>
<evidence type="ECO:0000256" key="8">
    <source>
        <dbReference type="PIRSR" id="PIRSR000350-2"/>
    </source>
</evidence>
<dbReference type="GO" id="GO:0006103">
    <property type="term" value="P:2-oxoglutarate metabolic process"/>
    <property type="evidence" value="ECO:0007669"/>
    <property type="project" value="TreeGrafter"/>
</dbReference>
<dbReference type="InterPro" id="IPR001100">
    <property type="entry name" value="Pyr_nuc-diS_OxRdtase"/>
</dbReference>
<feature type="domain" description="Pyridine nucleotide-disulphide oxidoreductase dimerisation" evidence="12">
    <location>
        <begin position="348"/>
        <end position="457"/>
    </location>
</feature>
<keyword evidence="9" id="KW-0547">Nucleotide-binding</keyword>
<dbReference type="PANTHER" id="PTHR22912">
    <property type="entry name" value="DISULFIDE OXIDOREDUCTASE"/>
    <property type="match status" value="1"/>
</dbReference>
<evidence type="ECO:0000256" key="3">
    <source>
        <dbReference type="ARBA" id="ARBA00022827"/>
    </source>
</evidence>
<comment type="cofactor">
    <cofactor evidence="9">
        <name>FAD</name>
        <dbReference type="ChEBI" id="CHEBI:57692"/>
    </cofactor>
    <text evidence="9">Binds 1 FAD per subunit.</text>
</comment>
<dbReference type="Gene3D" id="3.50.50.60">
    <property type="entry name" value="FAD/NAD(P)-binding domain"/>
    <property type="match status" value="2"/>
</dbReference>
<dbReference type="PANTHER" id="PTHR22912:SF217">
    <property type="entry name" value="DIHYDROLIPOYL DEHYDROGENASE"/>
    <property type="match status" value="1"/>
</dbReference>
<evidence type="ECO:0000313" key="14">
    <source>
        <dbReference type="EMBL" id="AZA13840.1"/>
    </source>
</evidence>
<dbReference type="Gene3D" id="3.30.390.30">
    <property type="match status" value="1"/>
</dbReference>
<dbReference type="InterPro" id="IPR012999">
    <property type="entry name" value="Pyr_OxRdtase_I_AS"/>
</dbReference>
<accession>A0A3G6JB72</accession>
<gene>
    <name evidence="14" type="primary">mtr</name>
    <name evidence="14" type="ORF">CCHOA_07240</name>
</gene>
<dbReference type="EC" id="1.8.1.15" evidence="14"/>
<feature type="domain" description="FAD/NAD(P)-binding" evidence="13">
    <location>
        <begin position="28"/>
        <end position="325"/>
    </location>
</feature>
<dbReference type="EMBL" id="CP033896">
    <property type="protein sequence ID" value="AZA13840.1"/>
    <property type="molecule type" value="Genomic_DNA"/>
</dbReference>
<dbReference type="PRINTS" id="PR00411">
    <property type="entry name" value="PNDRDTASEI"/>
</dbReference>
<feature type="binding site" evidence="9">
    <location>
        <begin position="185"/>
        <end position="192"/>
    </location>
    <ligand>
        <name>NAD(+)</name>
        <dbReference type="ChEBI" id="CHEBI:57540"/>
    </ligand>
</feature>
<dbReference type="KEGG" id="ccho:CCHOA_07240"/>
<dbReference type="PIRSF" id="PIRSF000350">
    <property type="entry name" value="Mercury_reductase_MerA"/>
    <property type="match status" value="1"/>
</dbReference>
<keyword evidence="6" id="KW-1015">Disulfide bond</keyword>
<keyword evidence="3 9" id="KW-0274">FAD</keyword>
<dbReference type="GO" id="GO:0004148">
    <property type="term" value="F:dihydrolipoyl dehydrogenase (NADH) activity"/>
    <property type="evidence" value="ECO:0007669"/>
    <property type="project" value="TreeGrafter"/>
</dbReference>
<keyword evidence="5 9" id="KW-0520">NAD</keyword>
<dbReference type="SUPFAM" id="SSF51905">
    <property type="entry name" value="FAD/NAD(P)-binding domain"/>
    <property type="match status" value="1"/>
</dbReference>
<evidence type="ECO:0000313" key="15">
    <source>
        <dbReference type="Proteomes" id="UP000269019"/>
    </source>
</evidence>
<evidence type="ECO:0000256" key="1">
    <source>
        <dbReference type="ARBA" id="ARBA00007532"/>
    </source>
</evidence>
<feature type="binding site" evidence="9">
    <location>
        <position position="272"/>
    </location>
    <ligand>
        <name>NAD(+)</name>
        <dbReference type="ChEBI" id="CHEBI:57540"/>
    </ligand>
</feature>
<dbReference type="GO" id="GO:0050660">
    <property type="term" value="F:flavin adenine dinucleotide binding"/>
    <property type="evidence" value="ECO:0007669"/>
    <property type="project" value="TreeGrafter"/>
</dbReference>
<feature type="disulfide bond" description="Redox-active" evidence="10">
    <location>
        <begin position="42"/>
        <end position="47"/>
    </location>
</feature>
<organism evidence="14 15">
    <name type="scientific">Corynebacterium choanae</name>
    <dbReference type="NCBI Taxonomy" id="1862358"/>
    <lineage>
        <taxon>Bacteria</taxon>
        <taxon>Bacillati</taxon>
        <taxon>Actinomycetota</taxon>
        <taxon>Actinomycetes</taxon>
        <taxon>Mycobacteriales</taxon>
        <taxon>Corynebacteriaceae</taxon>
        <taxon>Corynebacterium</taxon>
    </lineage>
</organism>
<dbReference type="AlphaFoldDB" id="A0A3G6JB72"/>
<dbReference type="InterPro" id="IPR016156">
    <property type="entry name" value="FAD/NAD-linked_Rdtase_dimer_sf"/>
</dbReference>
<dbReference type="PROSITE" id="PS00076">
    <property type="entry name" value="PYRIDINE_REDOX_1"/>
    <property type="match status" value="1"/>
</dbReference>
<name>A0A3G6JB72_9CORY</name>
<comment type="similarity">
    <text evidence="1 11">Belongs to the class-I pyridine nucleotide-disulfide oxidoreductase family.</text>
</comment>
<evidence type="ECO:0000256" key="2">
    <source>
        <dbReference type="ARBA" id="ARBA00022630"/>
    </source>
</evidence>
<dbReference type="InterPro" id="IPR050151">
    <property type="entry name" value="Class-I_Pyr_Nuc-Dis_Oxidored"/>
</dbReference>
<dbReference type="Proteomes" id="UP000269019">
    <property type="component" value="Chromosome"/>
</dbReference>
<evidence type="ECO:0000256" key="11">
    <source>
        <dbReference type="RuleBase" id="RU003691"/>
    </source>
</evidence>
<reference evidence="14 15" key="1">
    <citation type="submission" date="2018-11" db="EMBL/GenBank/DDBJ databases">
        <authorList>
            <person name="Kleinhagauer T."/>
            <person name="Glaeser S.P."/>
            <person name="Spergser J."/>
            <person name="Ruckert C."/>
            <person name="Kaempfer P."/>
            <person name="Busse H.-J."/>
        </authorList>
    </citation>
    <scope>NUCLEOTIDE SEQUENCE [LARGE SCALE GENOMIC DNA]</scope>
    <source>
        <strain evidence="14 15">200CH</strain>
    </source>
</reference>
<dbReference type="InterPro" id="IPR023753">
    <property type="entry name" value="FAD/NAD-binding_dom"/>
</dbReference>
<dbReference type="NCBIfam" id="TIGR03452">
    <property type="entry name" value="mycothione_red"/>
    <property type="match status" value="1"/>
</dbReference>
<keyword evidence="4 11" id="KW-0560">Oxidoreductase</keyword>
<evidence type="ECO:0000256" key="4">
    <source>
        <dbReference type="ARBA" id="ARBA00023002"/>
    </source>
</evidence>
<dbReference type="Pfam" id="PF02852">
    <property type="entry name" value="Pyr_redox_dim"/>
    <property type="match status" value="1"/>
</dbReference>
<feature type="binding site" evidence="9">
    <location>
        <position position="312"/>
    </location>
    <ligand>
        <name>FAD</name>
        <dbReference type="ChEBI" id="CHEBI:57692"/>
    </ligand>
</feature>
<feature type="binding site" evidence="9">
    <location>
        <position position="51"/>
    </location>
    <ligand>
        <name>FAD</name>
        <dbReference type="ChEBI" id="CHEBI:57692"/>
    </ligand>
</feature>
<dbReference type="InterPro" id="IPR017817">
    <property type="entry name" value="Mycothione_reductase"/>
</dbReference>
<evidence type="ECO:0000256" key="6">
    <source>
        <dbReference type="ARBA" id="ARBA00023157"/>
    </source>
</evidence>
<evidence type="ECO:0000259" key="12">
    <source>
        <dbReference type="Pfam" id="PF02852"/>
    </source>
</evidence>
<keyword evidence="7 11" id="KW-0676">Redox-active center</keyword>
<dbReference type="InterPro" id="IPR036188">
    <property type="entry name" value="FAD/NAD-bd_sf"/>
</dbReference>
<proteinExistence type="inferred from homology"/>
<evidence type="ECO:0000256" key="5">
    <source>
        <dbReference type="ARBA" id="ARBA00023027"/>
    </source>
</evidence>
<evidence type="ECO:0000256" key="9">
    <source>
        <dbReference type="PIRSR" id="PIRSR000350-3"/>
    </source>
</evidence>
<feature type="binding site" evidence="9">
    <location>
        <position position="118"/>
    </location>
    <ligand>
        <name>FAD</name>
        <dbReference type="ChEBI" id="CHEBI:57692"/>
    </ligand>
</feature>
<sequence length="466" mass="49927">MTQPQHFDLIILGTGSGNSIPGPDFDDKSIAIVEKGRFGGTCLNVGCIPTKMLVKAADAAVAVREASQLGVHASVDSIDWPSIQQRIFGDRIDPIAQSGEAYRRGDETPNITVFGGTGRFTGTKEVTVSFDDGRDDAVITAETIVIATGAHPQILDVIADSGVPYETNETVMRMPELPQSMIVLGGGFIACEFAHVFSGLGVEVTVINRSERLLKKLDRDISDAFTSIAQRQWNTKLGRTVDAAKVLDNGEVELRLDDGSTVQAETLLVATGRTPNGANLDPEQAGIATDGPRIVVDEFGRTSADGVWALGDVSSPYQLKHVANAETRAVVHNLRHPDDLQPMPHDAVPAAVFTHPEIAWVGMTEQQAVEAGYDTTVFTQQVGDVAYGWALEDSTGMVKLIADRNTGKLLGAHILGPQASTLIHELIIAMAHGLDMRTFARDSYWVHPALSEVVENAVLGLDFAEA</sequence>
<keyword evidence="15" id="KW-1185">Reference proteome</keyword>
<dbReference type="FunFam" id="3.30.390.30:FF:000001">
    <property type="entry name" value="Dihydrolipoyl dehydrogenase"/>
    <property type="match status" value="1"/>
</dbReference>
<dbReference type="PRINTS" id="PR00368">
    <property type="entry name" value="FADPNR"/>
</dbReference>
<evidence type="ECO:0000256" key="10">
    <source>
        <dbReference type="PIRSR" id="PIRSR000350-4"/>
    </source>
</evidence>
<dbReference type="OrthoDB" id="9800167at2"/>
<dbReference type="RefSeq" id="WP_123928455.1">
    <property type="nucleotide sequence ID" value="NZ_CP033896.1"/>
</dbReference>
<evidence type="ECO:0000259" key="13">
    <source>
        <dbReference type="Pfam" id="PF07992"/>
    </source>
</evidence>
<dbReference type="InterPro" id="IPR004099">
    <property type="entry name" value="Pyr_nucl-diS_OxRdtase_dimer"/>
</dbReference>
<keyword evidence="2 11" id="KW-0285">Flavoprotein</keyword>
<dbReference type="SUPFAM" id="SSF55424">
    <property type="entry name" value="FAD/NAD-linked reductases, dimerisation (C-terminal) domain"/>
    <property type="match status" value="1"/>
</dbReference>
<feature type="active site" description="Proton acceptor" evidence="8">
    <location>
        <position position="447"/>
    </location>
</feature>